<keyword evidence="3" id="KW-1185">Reference proteome</keyword>
<dbReference type="RefSeq" id="WP_257574995.1">
    <property type="nucleotide sequence ID" value="NZ_FNNO01000014.1"/>
</dbReference>
<protein>
    <submittedName>
        <fullName evidence="2">Peptidase family S41</fullName>
    </submittedName>
</protein>
<evidence type="ECO:0000313" key="2">
    <source>
        <dbReference type="EMBL" id="SDX35459.1"/>
    </source>
</evidence>
<reference evidence="2 3" key="1">
    <citation type="submission" date="2016-10" db="EMBL/GenBank/DDBJ databases">
        <authorList>
            <person name="Varghese N."/>
            <person name="Submissions S."/>
        </authorList>
    </citation>
    <scope>NUCLEOTIDE SEQUENCE [LARGE SCALE GENOMIC DNA]</scope>
    <source>
        <strain evidence="2 3">DSM 25353</strain>
    </source>
</reference>
<evidence type="ECO:0000259" key="1">
    <source>
        <dbReference type="SMART" id="SM00245"/>
    </source>
</evidence>
<dbReference type="Pfam" id="PF03572">
    <property type="entry name" value="Peptidase_S41"/>
    <property type="match status" value="1"/>
</dbReference>
<organism evidence="2 3">
    <name type="scientific">Hydrobacter penzbergensis</name>
    <dbReference type="NCBI Taxonomy" id="1235997"/>
    <lineage>
        <taxon>Bacteria</taxon>
        <taxon>Pseudomonadati</taxon>
        <taxon>Bacteroidota</taxon>
        <taxon>Chitinophagia</taxon>
        <taxon>Chitinophagales</taxon>
        <taxon>Chitinophagaceae</taxon>
        <taxon>Hydrobacter</taxon>
    </lineage>
</organism>
<gene>
    <name evidence="2" type="ORF">SAMN05444410_11413</name>
</gene>
<name>A0A8X8IHU5_9BACT</name>
<proteinExistence type="predicted"/>
<dbReference type="Proteomes" id="UP000198711">
    <property type="component" value="Unassembled WGS sequence"/>
</dbReference>
<dbReference type="InterPro" id="IPR029045">
    <property type="entry name" value="ClpP/crotonase-like_dom_sf"/>
</dbReference>
<dbReference type="PANTHER" id="PTHR32060:SF30">
    <property type="entry name" value="CARBOXY-TERMINAL PROCESSING PROTEASE CTPA"/>
    <property type="match status" value="1"/>
</dbReference>
<dbReference type="GO" id="GO:0004175">
    <property type="term" value="F:endopeptidase activity"/>
    <property type="evidence" value="ECO:0007669"/>
    <property type="project" value="TreeGrafter"/>
</dbReference>
<dbReference type="Gene3D" id="3.90.226.10">
    <property type="entry name" value="2-enoyl-CoA Hydratase, Chain A, domain 1"/>
    <property type="match status" value="1"/>
</dbReference>
<sequence>MAQRADAILPKMPASRLREDVILLKKILEANHPSLYWYTPKDSMDQYFRYTINSITDSLNEVAFKNKVAWLVSKIRCGHTTVRFSKAYGKIAPLFRYPLFPLALKAWNDSLVVLGSIWPRDTVFKRGTIITSINGRSNRQVLDSIFQFISTDGYADNYKNQLVSGNFPAWYKTIFGTDSVYTITYIDTAGRERSTLVKAFIPQKDSIGTKKPSTDKRDEQISGRPTRKMRLMNKRVMVIDTASSTAFMRITSFSGGRLKPFFKRSFKTIGQQRLQHLVIDLRENGGGTVSNSVDLTQYLAAKPFKLGDSVVAISRKFRYGRYIHPAWPYWLVMNLAATKEKDGLIHFGHYEQHYFKPRKRFHFDGDVYLVQGGLTFSAASMMVATLKGQKNITVVGEETGGGYYGNSAMHIPTIRLPYSGLQVSLPMYRLVIDSSHPKGHGIVPDLEVKPSSGAIRKGIDPKIEDIRALIQRKSR</sequence>
<dbReference type="AlphaFoldDB" id="A0A8X8IHU5"/>
<dbReference type="GO" id="GO:0006508">
    <property type="term" value="P:proteolysis"/>
    <property type="evidence" value="ECO:0007669"/>
    <property type="project" value="InterPro"/>
</dbReference>
<dbReference type="InterPro" id="IPR005151">
    <property type="entry name" value="Tail-specific_protease"/>
</dbReference>
<dbReference type="EMBL" id="FNNO01000014">
    <property type="protein sequence ID" value="SDX35459.1"/>
    <property type="molecule type" value="Genomic_DNA"/>
</dbReference>
<dbReference type="GO" id="GO:0030288">
    <property type="term" value="C:outer membrane-bounded periplasmic space"/>
    <property type="evidence" value="ECO:0007669"/>
    <property type="project" value="TreeGrafter"/>
</dbReference>
<dbReference type="SMART" id="SM00245">
    <property type="entry name" value="TSPc"/>
    <property type="match status" value="1"/>
</dbReference>
<dbReference type="PANTHER" id="PTHR32060">
    <property type="entry name" value="TAIL-SPECIFIC PROTEASE"/>
    <property type="match status" value="1"/>
</dbReference>
<dbReference type="GO" id="GO:0007165">
    <property type="term" value="P:signal transduction"/>
    <property type="evidence" value="ECO:0007669"/>
    <property type="project" value="TreeGrafter"/>
</dbReference>
<accession>A0A8X8IHU5</accession>
<dbReference type="SUPFAM" id="SSF52096">
    <property type="entry name" value="ClpP/crotonase"/>
    <property type="match status" value="1"/>
</dbReference>
<dbReference type="GO" id="GO:0008236">
    <property type="term" value="F:serine-type peptidase activity"/>
    <property type="evidence" value="ECO:0007669"/>
    <property type="project" value="InterPro"/>
</dbReference>
<evidence type="ECO:0000313" key="3">
    <source>
        <dbReference type="Proteomes" id="UP000198711"/>
    </source>
</evidence>
<comment type="caution">
    <text evidence="2">The sequence shown here is derived from an EMBL/GenBank/DDBJ whole genome shotgun (WGS) entry which is preliminary data.</text>
</comment>
<feature type="domain" description="Tail specific protease" evidence="1">
    <location>
        <begin position="216"/>
        <end position="449"/>
    </location>
</feature>